<feature type="transmembrane region" description="Helical" evidence="2">
    <location>
        <begin position="148"/>
        <end position="166"/>
    </location>
</feature>
<dbReference type="AlphaFoldDB" id="A0ABD5VYZ0"/>
<dbReference type="Pfam" id="PF02518">
    <property type="entry name" value="HATPase_c"/>
    <property type="match status" value="1"/>
</dbReference>
<dbReference type="SUPFAM" id="SSF55874">
    <property type="entry name" value="ATPase domain of HSP90 chaperone/DNA topoisomerase II/histidine kinase"/>
    <property type="match status" value="1"/>
</dbReference>
<evidence type="ECO:0000259" key="3">
    <source>
        <dbReference type="PROSITE" id="PS50113"/>
    </source>
</evidence>
<dbReference type="InterPro" id="IPR035965">
    <property type="entry name" value="PAS-like_dom_sf"/>
</dbReference>
<dbReference type="RefSeq" id="WP_382184260.1">
    <property type="nucleotide sequence ID" value="NZ_JBHSZI010000001.1"/>
</dbReference>
<keyword evidence="2" id="KW-1133">Transmembrane helix</keyword>
<dbReference type="Gene3D" id="3.30.450.20">
    <property type="entry name" value="PAS domain"/>
    <property type="match status" value="1"/>
</dbReference>
<evidence type="ECO:0000256" key="1">
    <source>
        <dbReference type="SAM" id="MobiDB-lite"/>
    </source>
</evidence>
<evidence type="ECO:0000313" key="5">
    <source>
        <dbReference type="Proteomes" id="UP001596445"/>
    </source>
</evidence>
<comment type="caution">
    <text evidence="4">The sequence shown here is derived from an EMBL/GenBank/DDBJ whole genome shotgun (WGS) entry which is preliminary data.</text>
</comment>
<feature type="domain" description="PAC" evidence="3">
    <location>
        <begin position="294"/>
        <end position="346"/>
    </location>
</feature>
<dbReference type="Pfam" id="PF13596">
    <property type="entry name" value="PAS_10"/>
    <property type="match status" value="1"/>
</dbReference>
<accession>A0ABD5VYZ0</accession>
<feature type="transmembrane region" description="Helical" evidence="2">
    <location>
        <begin position="36"/>
        <end position="56"/>
    </location>
</feature>
<dbReference type="CDD" id="cd00130">
    <property type="entry name" value="PAS"/>
    <property type="match status" value="1"/>
</dbReference>
<dbReference type="Gene3D" id="3.30.565.10">
    <property type="entry name" value="Histidine kinase-like ATPase, C-terminal domain"/>
    <property type="match status" value="1"/>
</dbReference>
<keyword evidence="2" id="KW-0812">Transmembrane</keyword>
<feature type="transmembrane region" description="Helical" evidence="2">
    <location>
        <begin position="178"/>
        <end position="198"/>
    </location>
</feature>
<dbReference type="InterPro" id="IPR000700">
    <property type="entry name" value="PAS-assoc_C"/>
</dbReference>
<evidence type="ECO:0000256" key="2">
    <source>
        <dbReference type="SAM" id="Phobius"/>
    </source>
</evidence>
<dbReference type="SUPFAM" id="SSF55785">
    <property type="entry name" value="PYP-like sensor domain (PAS domain)"/>
    <property type="match status" value="1"/>
</dbReference>
<gene>
    <name evidence="4" type="ORF">ACFQQG_03875</name>
</gene>
<keyword evidence="5" id="KW-1185">Reference proteome</keyword>
<dbReference type="Proteomes" id="UP001596445">
    <property type="component" value="Unassembled WGS sequence"/>
</dbReference>
<dbReference type="GO" id="GO:0016301">
    <property type="term" value="F:kinase activity"/>
    <property type="evidence" value="ECO:0007669"/>
    <property type="project" value="UniProtKB-KW"/>
</dbReference>
<feature type="transmembrane region" description="Helical" evidence="2">
    <location>
        <begin position="204"/>
        <end position="221"/>
    </location>
</feature>
<reference evidence="4 5" key="1">
    <citation type="journal article" date="2019" name="Int. J. Syst. Evol. Microbiol.">
        <title>The Global Catalogue of Microorganisms (GCM) 10K type strain sequencing project: providing services to taxonomists for standard genome sequencing and annotation.</title>
        <authorList>
            <consortium name="The Broad Institute Genomics Platform"/>
            <consortium name="The Broad Institute Genome Sequencing Center for Infectious Disease"/>
            <person name="Wu L."/>
            <person name="Ma J."/>
        </authorList>
    </citation>
    <scope>NUCLEOTIDE SEQUENCE [LARGE SCALE GENOMIC DNA]</scope>
    <source>
        <strain evidence="4 5">JCM 30072</strain>
    </source>
</reference>
<dbReference type="InterPro" id="IPR031621">
    <property type="entry name" value="HisKA_7TM"/>
</dbReference>
<dbReference type="InterPro" id="IPR036890">
    <property type="entry name" value="HATPase_C_sf"/>
</dbReference>
<protein>
    <submittedName>
        <fullName evidence="4">Histidine kinase N-terminal 7TM domain-containing protein</fullName>
    </submittedName>
</protein>
<dbReference type="Pfam" id="PF16927">
    <property type="entry name" value="HisKA_7TM"/>
    <property type="match status" value="1"/>
</dbReference>
<keyword evidence="4" id="KW-0418">Kinase</keyword>
<feature type="region of interest" description="Disordered" evidence="1">
    <location>
        <begin position="503"/>
        <end position="522"/>
    </location>
</feature>
<feature type="transmembrane region" description="Helical" evidence="2">
    <location>
        <begin position="62"/>
        <end position="85"/>
    </location>
</feature>
<sequence>MITSWYLPLVLLAAAVGVGLALFAWRAREAPGVRALSALALAASLWTLAEGLTVAVGNYGAMVFWTRVAFVLSAVAPAAWFAFALRYTGIHAPGRTLVALLGVEPLAAALLVWTNNDLIWRETTITSVGGGFNVVTHEYGLGYWGHQVFVYVLLVAGMSLVFRTVLRQSQRVRLQGTVLLMAIAVPGVLNAATVLGPIRSAFDAAGIGYILAALGIAVVVLEPEFARVAPATRDAGREAVLSELDDAILMLDNEGRIIDHNPAATTLFDLDSAVLGTQLSAVHPELAQQVAGHESQETVTLEQDGKQRYFDLQIAELTGAYGVFSGTVVSLRDVSRRRQREQRLDVLNRILRHNIRNELNVVRGKIELSKMQLDGETELLGDAIESLDDVVARSNKVGRISRLLDADEDGALDIATELKGEFGTKASRHDGTVVVELPDQLDVAGGPSLVAAFEELVTNGLVHTDTENPTVTLRYDDQASDDTHAVIAVEDNGPGIDQQERETITEGEETPSNTRAASGCGWSTGWSCALAEPSRSRTPRQAVASESGCPGHQRRETATPGNPTKPDDALTS</sequence>
<dbReference type="EMBL" id="JBHSZI010000001">
    <property type="protein sequence ID" value="MFC7057469.1"/>
    <property type="molecule type" value="Genomic_DNA"/>
</dbReference>
<feature type="transmembrane region" description="Helical" evidence="2">
    <location>
        <begin position="6"/>
        <end position="24"/>
    </location>
</feature>
<keyword evidence="2" id="KW-0472">Membrane</keyword>
<dbReference type="InterPro" id="IPR000014">
    <property type="entry name" value="PAS"/>
</dbReference>
<keyword evidence="4" id="KW-0808">Transferase</keyword>
<proteinExistence type="predicted"/>
<feature type="transmembrane region" description="Helical" evidence="2">
    <location>
        <begin position="97"/>
        <end position="114"/>
    </location>
</feature>
<organism evidence="4 5">
    <name type="scientific">Halovenus salina</name>
    <dbReference type="NCBI Taxonomy" id="1510225"/>
    <lineage>
        <taxon>Archaea</taxon>
        <taxon>Methanobacteriati</taxon>
        <taxon>Methanobacteriota</taxon>
        <taxon>Stenosarchaea group</taxon>
        <taxon>Halobacteria</taxon>
        <taxon>Halobacteriales</taxon>
        <taxon>Haloarculaceae</taxon>
        <taxon>Halovenus</taxon>
    </lineage>
</organism>
<feature type="region of interest" description="Disordered" evidence="1">
    <location>
        <begin position="531"/>
        <end position="572"/>
    </location>
</feature>
<evidence type="ECO:0000313" key="4">
    <source>
        <dbReference type="EMBL" id="MFC7057469.1"/>
    </source>
</evidence>
<name>A0ABD5VYZ0_9EURY</name>
<dbReference type="NCBIfam" id="TIGR00229">
    <property type="entry name" value="sensory_box"/>
    <property type="match status" value="1"/>
</dbReference>
<dbReference type="PROSITE" id="PS50113">
    <property type="entry name" value="PAC"/>
    <property type="match status" value="1"/>
</dbReference>
<dbReference type="InterPro" id="IPR003594">
    <property type="entry name" value="HATPase_dom"/>
</dbReference>